<name>A0A0R1V407_9LACO</name>
<dbReference type="EMBL" id="AZFQ01000011">
    <property type="protein sequence ID" value="KRM00336.1"/>
    <property type="molecule type" value="Genomic_DNA"/>
</dbReference>
<dbReference type="SUPFAM" id="SSF53850">
    <property type="entry name" value="Periplasmic binding protein-like II"/>
    <property type="match status" value="1"/>
</dbReference>
<evidence type="ECO:0000256" key="4">
    <source>
        <dbReference type="ARBA" id="ARBA00022729"/>
    </source>
</evidence>
<comment type="subcellular location">
    <subcellularLocation>
        <location evidence="1">Cell membrane</location>
        <topology evidence="1">Lipid-anchor</topology>
    </subcellularLocation>
</comment>
<dbReference type="PATRIC" id="fig|1423801.4.peg.1635"/>
<comment type="similarity">
    <text evidence="2">Belongs to the bacterial solute-binding protein 5 family.</text>
</comment>
<evidence type="ECO:0000256" key="2">
    <source>
        <dbReference type="ARBA" id="ARBA00005695"/>
    </source>
</evidence>
<dbReference type="InterPro" id="IPR039424">
    <property type="entry name" value="SBP_5"/>
</dbReference>
<dbReference type="OrthoDB" id="403896at2"/>
<evidence type="ECO:0000313" key="9">
    <source>
        <dbReference type="Proteomes" id="UP000051166"/>
    </source>
</evidence>
<evidence type="ECO:0000256" key="1">
    <source>
        <dbReference type="ARBA" id="ARBA00004193"/>
    </source>
</evidence>
<dbReference type="Pfam" id="PF00496">
    <property type="entry name" value="SBP_bac_5"/>
    <property type="match status" value="1"/>
</dbReference>
<reference evidence="8 9" key="1">
    <citation type="journal article" date="2015" name="Genome Announc.">
        <title>Expanding the biotechnology potential of lactobacilli through comparative genomics of 213 strains and associated genera.</title>
        <authorList>
            <person name="Sun Z."/>
            <person name="Harris H.M."/>
            <person name="McCann A."/>
            <person name="Guo C."/>
            <person name="Argimon S."/>
            <person name="Zhang W."/>
            <person name="Yang X."/>
            <person name="Jeffery I.B."/>
            <person name="Cooney J.C."/>
            <person name="Kagawa T.F."/>
            <person name="Liu W."/>
            <person name="Song Y."/>
            <person name="Salvetti E."/>
            <person name="Wrobel A."/>
            <person name="Rasinkangas P."/>
            <person name="Parkhill J."/>
            <person name="Rea M.C."/>
            <person name="O'Sullivan O."/>
            <person name="Ritari J."/>
            <person name="Douillard F.P."/>
            <person name="Paul Ross R."/>
            <person name="Yang R."/>
            <person name="Briner A.E."/>
            <person name="Felis G.E."/>
            <person name="de Vos W.M."/>
            <person name="Barrangou R."/>
            <person name="Klaenhammer T.R."/>
            <person name="Caufield P.W."/>
            <person name="Cui Y."/>
            <person name="Zhang H."/>
            <person name="O'Toole P.W."/>
        </authorList>
    </citation>
    <scope>NUCLEOTIDE SEQUENCE [LARGE SCALE GENOMIC DNA]</scope>
    <source>
        <strain evidence="8 9">DSM 16230</strain>
    </source>
</reference>
<proteinExistence type="inferred from homology"/>
<evidence type="ECO:0000313" key="8">
    <source>
        <dbReference type="EMBL" id="KRM00336.1"/>
    </source>
</evidence>
<sequence length="545" mass="59686">MKFKKKIGIGLAVAFCSLALVACGKSSTGTSGTLAAKQVINWNESSELPTMDPSTATDVISFDMLNNTGEGLYRLGKDSKIEPGIAKATKVSNGGMTYTFTLRKNAKWSNGDKLTAKDFVYSWQRTVKPATGSQYAYLFSGIQNADDITAGKKPASSLGIKAEGDYKLVVTLDKKIPYFKLLMGFPSFFPQNQGAVEKYGSKYGTASKYMVYSGPFTMTKWTGSNLSWTLKKNNDYWDKKNVKLSQLNFQVNKSTTTSYNLYQSGKLDETLLGSEQAKQLSSSKEFTPRSEARINYLEFNQTQKNFQNKKIRQAISLAINRTQLVKKILADGSFAAPGIVSKGLASYNGEDFTKAAATSAGITANKTEAKKLWQEGLKELGVNKLSFTLLADDTDAAKNVSEYIQSQLEETLPNAQVSVSNVPFKTRLSKSENGDFEVVLSGWGADFSDPISFLDLFTSDNSYNNGKWKNAQYDKLIAASKAADAGSTSKRWKDMSAASKLLLQDQGVAPLYQQSQATLVKSKVKGVIYNSAGVNYNFKNAYVSK</sequence>
<dbReference type="PANTHER" id="PTHR30290:SF10">
    <property type="entry name" value="PERIPLASMIC OLIGOPEPTIDE-BINDING PROTEIN-RELATED"/>
    <property type="match status" value="1"/>
</dbReference>
<keyword evidence="9" id="KW-1185">Reference proteome</keyword>
<dbReference type="PROSITE" id="PS51257">
    <property type="entry name" value="PROKAR_LIPOPROTEIN"/>
    <property type="match status" value="1"/>
</dbReference>
<evidence type="ECO:0000256" key="5">
    <source>
        <dbReference type="ARBA" id="ARBA00022856"/>
    </source>
</evidence>
<dbReference type="CDD" id="cd08504">
    <property type="entry name" value="PBP2_OppA"/>
    <property type="match status" value="1"/>
</dbReference>
<dbReference type="GeneID" id="98307103"/>
<dbReference type="InterPro" id="IPR023765">
    <property type="entry name" value="SBP_5_CS"/>
</dbReference>
<keyword evidence="5" id="KW-0571">Peptide transport</keyword>
<dbReference type="GO" id="GO:0030288">
    <property type="term" value="C:outer membrane-bounded periplasmic space"/>
    <property type="evidence" value="ECO:0007669"/>
    <property type="project" value="UniProtKB-ARBA"/>
</dbReference>
<keyword evidence="3" id="KW-0813">Transport</keyword>
<feature type="signal peptide" evidence="6">
    <location>
        <begin position="1"/>
        <end position="22"/>
    </location>
</feature>
<dbReference type="PROSITE" id="PS01040">
    <property type="entry name" value="SBP_BACTERIAL_5"/>
    <property type="match status" value="1"/>
</dbReference>
<dbReference type="GO" id="GO:0043190">
    <property type="term" value="C:ATP-binding cassette (ABC) transporter complex"/>
    <property type="evidence" value="ECO:0007669"/>
    <property type="project" value="InterPro"/>
</dbReference>
<feature type="domain" description="Solute-binding protein family 5" evidence="7">
    <location>
        <begin position="80"/>
        <end position="464"/>
    </location>
</feature>
<dbReference type="AlphaFoldDB" id="A0A0R1V407"/>
<feature type="chain" id="PRO_5039222162" evidence="6">
    <location>
        <begin position="23"/>
        <end position="545"/>
    </location>
</feature>
<dbReference type="FunFam" id="3.10.105.10:FF:000001">
    <property type="entry name" value="Oligopeptide ABC transporter, oligopeptide-binding protein"/>
    <property type="match status" value="1"/>
</dbReference>
<organism evidence="8 9">
    <name type="scientific">Liquorilactobacillus satsumensis DSM 16230 = JCM 12392</name>
    <dbReference type="NCBI Taxonomy" id="1423801"/>
    <lineage>
        <taxon>Bacteria</taxon>
        <taxon>Bacillati</taxon>
        <taxon>Bacillota</taxon>
        <taxon>Bacilli</taxon>
        <taxon>Lactobacillales</taxon>
        <taxon>Lactobacillaceae</taxon>
        <taxon>Liquorilactobacillus</taxon>
    </lineage>
</organism>
<accession>A0A0R1V407</accession>
<evidence type="ECO:0000259" key="7">
    <source>
        <dbReference type="Pfam" id="PF00496"/>
    </source>
</evidence>
<dbReference type="Gene3D" id="3.10.105.10">
    <property type="entry name" value="Dipeptide-binding Protein, Domain 3"/>
    <property type="match status" value="1"/>
</dbReference>
<dbReference type="InterPro" id="IPR000914">
    <property type="entry name" value="SBP_5_dom"/>
</dbReference>
<dbReference type="PIRSF" id="PIRSF002741">
    <property type="entry name" value="MppA"/>
    <property type="match status" value="1"/>
</dbReference>
<dbReference type="GO" id="GO:0015833">
    <property type="term" value="P:peptide transport"/>
    <property type="evidence" value="ECO:0007669"/>
    <property type="project" value="UniProtKB-KW"/>
</dbReference>
<keyword evidence="5" id="KW-0653">Protein transport</keyword>
<keyword evidence="4 6" id="KW-0732">Signal</keyword>
<dbReference type="PANTHER" id="PTHR30290">
    <property type="entry name" value="PERIPLASMIC BINDING COMPONENT OF ABC TRANSPORTER"/>
    <property type="match status" value="1"/>
</dbReference>
<dbReference type="Proteomes" id="UP000051166">
    <property type="component" value="Unassembled WGS sequence"/>
</dbReference>
<comment type="caution">
    <text evidence="8">The sequence shown here is derived from an EMBL/GenBank/DDBJ whole genome shotgun (WGS) entry which is preliminary data.</text>
</comment>
<gene>
    <name evidence="8" type="ORF">FD50_GL001597</name>
</gene>
<protein>
    <submittedName>
        <fullName evidence="8">Oligopeptide-binding protein</fullName>
    </submittedName>
</protein>
<dbReference type="FunFam" id="3.90.76.10:FF:000001">
    <property type="entry name" value="Oligopeptide ABC transporter substrate-binding protein"/>
    <property type="match status" value="1"/>
</dbReference>
<dbReference type="RefSeq" id="WP_056959574.1">
    <property type="nucleotide sequence ID" value="NZ_AZFQ01000011.1"/>
</dbReference>
<dbReference type="GO" id="GO:1904680">
    <property type="term" value="F:peptide transmembrane transporter activity"/>
    <property type="evidence" value="ECO:0007669"/>
    <property type="project" value="TreeGrafter"/>
</dbReference>
<dbReference type="Gene3D" id="3.90.76.10">
    <property type="entry name" value="Dipeptide-binding Protein, Domain 1"/>
    <property type="match status" value="1"/>
</dbReference>
<dbReference type="Gene3D" id="3.40.190.10">
    <property type="entry name" value="Periplasmic binding protein-like II"/>
    <property type="match status" value="1"/>
</dbReference>
<dbReference type="STRING" id="1423801.FD50_GL001597"/>
<evidence type="ECO:0000256" key="3">
    <source>
        <dbReference type="ARBA" id="ARBA00022448"/>
    </source>
</evidence>
<evidence type="ECO:0000256" key="6">
    <source>
        <dbReference type="SAM" id="SignalP"/>
    </source>
</evidence>
<dbReference type="InterPro" id="IPR030678">
    <property type="entry name" value="Peptide/Ni-bd"/>
</dbReference>